<dbReference type="InterPro" id="IPR003425">
    <property type="entry name" value="CCB3/YggT"/>
</dbReference>
<name>M1NXH8_BARAA</name>
<dbReference type="Pfam" id="PF02325">
    <property type="entry name" value="CCB3_YggT"/>
    <property type="match status" value="1"/>
</dbReference>
<dbReference type="EMBL" id="CP003123">
    <property type="protein sequence ID" value="AGF74177.1"/>
    <property type="molecule type" value="Genomic_DNA"/>
</dbReference>
<keyword evidence="1" id="KW-1133">Transmembrane helix</keyword>
<dbReference type="PATRIC" id="fig|1094489.3.peg.367"/>
<protein>
    <submittedName>
        <fullName evidence="2">Putative membrane protein, YGGT family</fullName>
    </submittedName>
</protein>
<dbReference type="KEGG" id="baus:BAnh1_02940"/>
<dbReference type="STRING" id="1094489.BAnh1_02940"/>
<evidence type="ECO:0000256" key="1">
    <source>
        <dbReference type="SAM" id="Phobius"/>
    </source>
</evidence>
<keyword evidence="3" id="KW-1185">Reference proteome</keyword>
<dbReference type="AlphaFoldDB" id="M1NXH8"/>
<sequence length="97" mass="11332">MIYALLRVLDLIFSIYIDILAVRVIFSWLDIFGIVNARNRLVYLVGNFLYLSTEPVLSRVRRFMPNLGAIDISPIVVFAIIYFIRIFMWRAYAGLLL</sequence>
<keyword evidence="1" id="KW-0472">Membrane</keyword>
<accession>M1NXH8</accession>
<dbReference type="OrthoDB" id="9814445at2"/>
<evidence type="ECO:0000313" key="2">
    <source>
        <dbReference type="EMBL" id="AGF74177.1"/>
    </source>
</evidence>
<feature type="transmembrane region" description="Helical" evidence="1">
    <location>
        <begin position="72"/>
        <end position="92"/>
    </location>
</feature>
<dbReference type="eggNOG" id="COG0762">
    <property type="taxonomic scope" value="Bacteria"/>
</dbReference>
<reference evidence="2 3" key="1">
    <citation type="journal article" date="2013" name="PLoS Genet.">
        <title>A gene transfer agent and a dynamic repertoire of secretion systems hold the keys to the explosive radiation of the emerging pathogen Bartonella.</title>
        <authorList>
            <person name="Guy L."/>
            <person name="Nystedt B."/>
            <person name="Toft C."/>
            <person name="Zaremba-Niedzwiedzka K."/>
            <person name="Berglund E.C."/>
            <person name="Granberg F."/>
            <person name="Naslund K."/>
            <person name="Eriksson A.S."/>
            <person name="Andersson S.G."/>
        </authorList>
    </citation>
    <scope>NUCLEOTIDE SEQUENCE [LARGE SCALE GENOMIC DNA]</scope>
    <source>
        <strain evidence="2 3">Aust/NH1</strain>
    </source>
</reference>
<dbReference type="Proteomes" id="UP000011729">
    <property type="component" value="Chromosome"/>
</dbReference>
<organism evidence="2 3">
    <name type="scientific">Bartonella australis (strain Aust/NH1)</name>
    <dbReference type="NCBI Taxonomy" id="1094489"/>
    <lineage>
        <taxon>Bacteria</taxon>
        <taxon>Pseudomonadati</taxon>
        <taxon>Pseudomonadota</taxon>
        <taxon>Alphaproteobacteria</taxon>
        <taxon>Hyphomicrobiales</taxon>
        <taxon>Bartonellaceae</taxon>
        <taxon>Bartonella</taxon>
    </lineage>
</organism>
<dbReference type="HOGENOM" id="CLU_136788_0_1_5"/>
<dbReference type="GO" id="GO:0016020">
    <property type="term" value="C:membrane"/>
    <property type="evidence" value="ECO:0007669"/>
    <property type="project" value="InterPro"/>
</dbReference>
<gene>
    <name evidence="2" type="ordered locus">BAnh1_02940</name>
</gene>
<feature type="transmembrane region" description="Helical" evidence="1">
    <location>
        <begin position="12"/>
        <end position="35"/>
    </location>
</feature>
<keyword evidence="1" id="KW-0812">Transmembrane</keyword>
<dbReference type="RefSeq" id="WP_015397686.1">
    <property type="nucleotide sequence ID" value="NC_020300.1"/>
</dbReference>
<evidence type="ECO:0000313" key="3">
    <source>
        <dbReference type="Proteomes" id="UP000011729"/>
    </source>
</evidence>
<proteinExistence type="predicted"/>